<evidence type="ECO:0000256" key="2">
    <source>
        <dbReference type="PROSITE-ProRule" id="PRU01091"/>
    </source>
</evidence>
<dbReference type="InterPro" id="IPR001867">
    <property type="entry name" value="OmpR/PhoB-type_DNA-bd"/>
</dbReference>
<keyword evidence="5" id="KW-1185">Reference proteome</keyword>
<gene>
    <name evidence="4" type="ORF">KUA55_14485</name>
</gene>
<comment type="caution">
    <text evidence="4">The sequence shown here is derived from an EMBL/GenBank/DDBJ whole genome shotgun (WGS) entry which is preliminary data.</text>
</comment>
<evidence type="ECO:0000313" key="5">
    <source>
        <dbReference type="Proteomes" id="UP000774130"/>
    </source>
</evidence>
<dbReference type="Pfam" id="PF00486">
    <property type="entry name" value="Trans_reg_C"/>
    <property type="match status" value="1"/>
</dbReference>
<proteinExistence type="predicted"/>
<protein>
    <submittedName>
        <fullName evidence="4">Helix-turn-helix domain-containing protein</fullName>
    </submittedName>
</protein>
<dbReference type="Proteomes" id="UP000774130">
    <property type="component" value="Unassembled WGS sequence"/>
</dbReference>
<evidence type="ECO:0000313" key="4">
    <source>
        <dbReference type="EMBL" id="MBV7391893.1"/>
    </source>
</evidence>
<sequence>MANILILSKNFETERPMEQALQLLGHEVFCSVSLTLNNYEKFLEQSGSDFLKYFPIVIFSETLSDDEVAYAIQKTAFQRKYFMRKSDQMIKQQIHGREILNIQTNFTLEGLRLLLEEVVKSKEMSSEVSTDIISDLNLSKTERKTLDYLIENEGVVVERKLLCTVLWNEVSASRLSELSNITTRIKYKLKNKFGENIHLQTVWGKGYLWKNSDD</sequence>
<evidence type="ECO:0000256" key="1">
    <source>
        <dbReference type="ARBA" id="ARBA00023125"/>
    </source>
</evidence>
<feature type="domain" description="OmpR/PhoB-type" evidence="3">
    <location>
        <begin position="103"/>
        <end position="211"/>
    </location>
</feature>
<evidence type="ECO:0000259" key="3">
    <source>
        <dbReference type="PROSITE" id="PS51755"/>
    </source>
</evidence>
<dbReference type="PROSITE" id="PS51755">
    <property type="entry name" value="OMPR_PHOB"/>
    <property type="match status" value="1"/>
</dbReference>
<name>A0ABS6TG31_9ENTE</name>
<organism evidence="4 5">
    <name type="scientific">Enterococcus alishanensis</name>
    <dbReference type="NCBI Taxonomy" id="1303817"/>
    <lineage>
        <taxon>Bacteria</taxon>
        <taxon>Bacillati</taxon>
        <taxon>Bacillota</taxon>
        <taxon>Bacilli</taxon>
        <taxon>Lactobacillales</taxon>
        <taxon>Enterococcaceae</taxon>
        <taxon>Enterococcus</taxon>
    </lineage>
</organism>
<dbReference type="RefSeq" id="WP_218327100.1">
    <property type="nucleotide sequence ID" value="NZ_JAHUZB010000006.1"/>
</dbReference>
<dbReference type="EMBL" id="JAHUZB010000006">
    <property type="protein sequence ID" value="MBV7391893.1"/>
    <property type="molecule type" value="Genomic_DNA"/>
</dbReference>
<keyword evidence="1 2" id="KW-0238">DNA-binding</keyword>
<accession>A0ABS6TG31</accession>
<feature type="DNA-binding region" description="OmpR/PhoB-type" evidence="2">
    <location>
        <begin position="103"/>
        <end position="211"/>
    </location>
</feature>
<reference evidence="4 5" key="1">
    <citation type="submission" date="2021-06" db="EMBL/GenBank/DDBJ databases">
        <title>Enterococcus alishanensis sp. nov., a novel lactic acid bacterium isolated from fresh coffee beans.</title>
        <authorList>
            <person name="Chen Y.-S."/>
        </authorList>
    </citation>
    <scope>NUCLEOTIDE SEQUENCE [LARGE SCALE GENOMIC DNA]</scope>
    <source>
        <strain evidence="4 5">ALS3</strain>
    </source>
</reference>